<evidence type="ECO:0000256" key="10">
    <source>
        <dbReference type="ARBA" id="ARBA00022989"/>
    </source>
</evidence>
<evidence type="ECO:0000256" key="7">
    <source>
        <dbReference type="ARBA" id="ARBA00022692"/>
    </source>
</evidence>
<evidence type="ECO:0000256" key="15">
    <source>
        <dbReference type="ARBA" id="ARBA00033270"/>
    </source>
</evidence>
<evidence type="ECO:0000256" key="2">
    <source>
        <dbReference type="ARBA" id="ARBA00004752"/>
    </source>
</evidence>
<comment type="similarity">
    <text evidence="16">Belongs to the SEDS family. FtsW subfamily.</text>
</comment>
<evidence type="ECO:0000256" key="16">
    <source>
        <dbReference type="ARBA" id="ARBA00038053"/>
    </source>
</evidence>
<dbReference type="Proteomes" id="UP000217083">
    <property type="component" value="Unassembled WGS sequence"/>
</dbReference>
<dbReference type="GO" id="GO:0008955">
    <property type="term" value="F:peptidoglycan glycosyltransferase activity"/>
    <property type="evidence" value="ECO:0007669"/>
    <property type="project" value="UniProtKB-EC"/>
</dbReference>
<evidence type="ECO:0000256" key="13">
    <source>
        <dbReference type="ARBA" id="ARBA00023316"/>
    </source>
</evidence>
<evidence type="ECO:0000256" key="1">
    <source>
        <dbReference type="ARBA" id="ARBA00004651"/>
    </source>
</evidence>
<comment type="pathway">
    <text evidence="2">Cell wall biogenesis; peptidoglycan biosynthesis.</text>
</comment>
<name>A0A263BVZ9_9BACI</name>
<feature type="transmembrane region" description="Helical" evidence="22">
    <location>
        <begin position="296"/>
        <end position="323"/>
    </location>
</feature>
<dbReference type="GO" id="GO:0051301">
    <property type="term" value="P:cell division"/>
    <property type="evidence" value="ECO:0007669"/>
    <property type="project" value="UniProtKB-KW"/>
</dbReference>
<feature type="transmembrane region" description="Helical" evidence="22">
    <location>
        <begin position="42"/>
        <end position="60"/>
    </location>
</feature>
<keyword evidence="9" id="KW-0573">Peptidoglycan synthesis</keyword>
<evidence type="ECO:0000256" key="5">
    <source>
        <dbReference type="ARBA" id="ARBA00022676"/>
    </source>
</evidence>
<evidence type="ECO:0000256" key="22">
    <source>
        <dbReference type="SAM" id="Phobius"/>
    </source>
</evidence>
<dbReference type="GO" id="GO:0005886">
    <property type="term" value="C:plasma membrane"/>
    <property type="evidence" value="ECO:0007669"/>
    <property type="project" value="UniProtKB-SubCell"/>
</dbReference>
<feature type="transmembrane region" description="Helical" evidence="22">
    <location>
        <begin position="67"/>
        <end position="86"/>
    </location>
</feature>
<sequence length="378" mass="41461">MLIVLVWLLLFGLVMVYSASLVVAVMIYDYQIDFFYAKQLRSIIVASLVFIVACFIPYSFYRKLNKLAILSSIVILIYVLVKGTTANNASQWISVFGMTVQPSELVKLSVIIYLATIFSKKQKYIGNFSRGVAPPVIIVAVILGLIIVQPDFGTSMVIAFTSFILILCSGMKLRHLAILSLIGMVLLGIFFNFVATNEQKSRINGAYQPFEDPSDDGYQLINSYLAFATGGVTGQGFGESIQKFGYLPEPHTDFIIAVIGEEFGLIGVFMVLSLLFFIVIRGLLIGIRCQDTFGSLLAIGISSLIGTQTFINIGVAIGLLPITGVTLPFISYGGSSLLSLMLAMGILMNLSAHNKMEMKQKKKHDNVVPLHKHISHSQ</sequence>
<dbReference type="PANTHER" id="PTHR30474:SF2">
    <property type="entry name" value="PEPTIDOGLYCAN GLYCOSYLTRANSFERASE FTSW-RELATED"/>
    <property type="match status" value="1"/>
</dbReference>
<keyword evidence="12" id="KW-0131">Cell cycle</keyword>
<keyword evidence="11 22" id="KW-0472">Membrane</keyword>
<evidence type="ECO:0000313" key="24">
    <source>
        <dbReference type="Proteomes" id="UP000217083"/>
    </source>
</evidence>
<feature type="transmembrane region" description="Helical" evidence="22">
    <location>
        <begin position="127"/>
        <end position="146"/>
    </location>
</feature>
<reference evidence="23 24" key="2">
    <citation type="submission" date="2017-09" db="EMBL/GenBank/DDBJ databases">
        <title>Bacillus patelloidae sp. nov., isolated from the intestinal tract of a marine limpet.</title>
        <authorList>
            <person name="Liu R."/>
            <person name="Dong C."/>
            <person name="Shao Z."/>
        </authorList>
    </citation>
    <scope>NUCLEOTIDE SEQUENCE [LARGE SCALE GENOMIC DNA]</scope>
    <source>
        <strain evidence="23 24">SA5d-4</strain>
    </source>
</reference>
<keyword evidence="4" id="KW-0132">Cell division</keyword>
<dbReference type="PANTHER" id="PTHR30474">
    <property type="entry name" value="CELL CYCLE PROTEIN"/>
    <property type="match status" value="1"/>
</dbReference>
<evidence type="ECO:0000313" key="23">
    <source>
        <dbReference type="EMBL" id="OZM57497.1"/>
    </source>
</evidence>
<feature type="transmembrane region" description="Helical" evidence="22">
    <location>
        <begin position="152"/>
        <end position="169"/>
    </location>
</feature>
<feature type="transmembrane region" description="Helical" evidence="22">
    <location>
        <begin position="263"/>
        <end position="284"/>
    </location>
</feature>
<dbReference type="GO" id="GO:0015648">
    <property type="term" value="F:lipid-linked peptidoglycan transporter activity"/>
    <property type="evidence" value="ECO:0007669"/>
    <property type="project" value="TreeGrafter"/>
</dbReference>
<evidence type="ECO:0000256" key="3">
    <source>
        <dbReference type="ARBA" id="ARBA00022475"/>
    </source>
</evidence>
<dbReference type="GO" id="GO:0071555">
    <property type="term" value="P:cell wall organization"/>
    <property type="evidence" value="ECO:0007669"/>
    <property type="project" value="UniProtKB-KW"/>
</dbReference>
<comment type="subcellular location">
    <subcellularLocation>
        <location evidence="1">Cell membrane</location>
        <topology evidence="1">Multi-pass membrane protein</topology>
    </subcellularLocation>
</comment>
<keyword evidence="13" id="KW-0961">Cell wall biogenesis/degradation</keyword>
<evidence type="ECO:0000256" key="11">
    <source>
        <dbReference type="ARBA" id="ARBA00023136"/>
    </source>
</evidence>
<dbReference type="NCBIfam" id="TIGR02614">
    <property type="entry name" value="ftsW"/>
    <property type="match status" value="1"/>
</dbReference>
<dbReference type="GO" id="GO:0008360">
    <property type="term" value="P:regulation of cell shape"/>
    <property type="evidence" value="ECO:0007669"/>
    <property type="project" value="UniProtKB-KW"/>
</dbReference>
<organism evidence="23 24">
    <name type="scientific">Lottiidibacillus patelloidae</name>
    <dbReference type="NCBI Taxonomy" id="2670334"/>
    <lineage>
        <taxon>Bacteria</taxon>
        <taxon>Bacillati</taxon>
        <taxon>Bacillota</taxon>
        <taxon>Bacilli</taxon>
        <taxon>Bacillales</taxon>
        <taxon>Bacillaceae</taxon>
        <taxon>Lottiidibacillus</taxon>
    </lineage>
</organism>
<comment type="catalytic activity">
    <reaction evidence="20">
        <text>[GlcNAc-(1-&gt;4)-Mur2Ac(oyl-L-Ala-gamma-D-Glu-L-Lys-D-Ala-D-Ala)](n)-di-trans,octa-cis-undecaprenyl diphosphate + beta-D-GlcNAc-(1-&gt;4)-Mur2Ac(oyl-L-Ala-gamma-D-Glu-L-Lys-D-Ala-D-Ala)-di-trans,octa-cis-undecaprenyl diphosphate = [GlcNAc-(1-&gt;4)-Mur2Ac(oyl-L-Ala-gamma-D-Glu-L-Lys-D-Ala-D-Ala)](n+1)-di-trans,octa-cis-undecaprenyl diphosphate + di-trans,octa-cis-undecaprenyl diphosphate + H(+)</text>
        <dbReference type="Rhea" id="RHEA:23708"/>
        <dbReference type="Rhea" id="RHEA-COMP:9602"/>
        <dbReference type="Rhea" id="RHEA-COMP:9603"/>
        <dbReference type="ChEBI" id="CHEBI:15378"/>
        <dbReference type="ChEBI" id="CHEBI:58405"/>
        <dbReference type="ChEBI" id="CHEBI:60033"/>
        <dbReference type="ChEBI" id="CHEBI:78435"/>
        <dbReference type="EC" id="2.4.99.28"/>
    </reaction>
</comment>
<dbReference type="PROSITE" id="PS00428">
    <property type="entry name" value="FTSW_RODA_SPOVE"/>
    <property type="match status" value="1"/>
</dbReference>
<dbReference type="InterPro" id="IPR013437">
    <property type="entry name" value="FtsW"/>
</dbReference>
<evidence type="ECO:0000256" key="6">
    <source>
        <dbReference type="ARBA" id="ARBA00022679"/>
    </source>
</evidence>
<dbReference type="GO" id="GO:0032153">
    <property type="term" value="C:cell division site"/>
    <property type="evidence" value="ECO:0007669"/>
    <property type="project" value="TreeGrafter"/>
</dbReference>
<keyword evidence="10 22" id="KW-1133">Transmembrane helix</keyword>
<dbReference type="GO" id="GO:0009252">
    <property type="term" value="P:peptidoglycan biosynthetic process"/>
    <property type="evidence" value="ECO:0007669"/>
    <property type="project" value="UniProtKB-KW"/>
</dbReference>
<comment type="function">
    <text evidence="21">Peptidoglycan polymerase that is essential for cell division.</text>
</comment>
<evidence type="ECO:0000256" key="18">
    <source>
        <dbReference type="ARBA" id="ARBA00041418"/>
    </source>
</evidence>
<feature type="transmembrane region" description="Helical" evidence="22">
    <location>
        <begin position="329"/>
        <end position="352"/>
    </location>
</feature>
<keyword evidence="8" id="KW-0133">Cell shape</keyword>
<evidence type="ECO:0000256" key="17">
    <source>
        <dbReference type="ARBA" id="ARBA00041185"/>
    </source>
</evidence>
<gene>
    <name evidence="23" type="primary">ftsW</name>
    <name evidence="23" type="ORF">CIB95_06810</name>
</gene>
<accession>A0A263BVZ9</accession>
<keyword evidence="3" id="KW-1003">Cell membrane</keyword>
<evidence type="ECO:0000256" key="21">
    <source>
        <dbReference type="ARBA" id="ARBA00049966"/>
    </source>
</evidence>
<protein>
    <recommendedName>
        <fullName evidence="17">Probable peptidoglycan glycosyltransferase FtsW</fullName>
        <ecNumber evidence="19">2.4.99.28</ecNumber>
    </recommendedName>
    <alternativeName>
        <fullName evidence="18">Cell division protein FtsW</fullName>
    </alternativeName>
    <alternativeName>
        <fullName evidence="15">Cell wall polymerase</fullName>
    </alternativeName>
    <alternativeName>
        <fullName evidence="14">Peptidoglycan polymerase</fullName>
    </alternativeName>
</protein>
<dbReference type="EC" id="2.4.99.28" evidence="19"/>
<keyword evidence="5" id="KW-0328">Glycosyltransferase</keyword>
<keyword evidence="6" id="KW-0808">Transferase</keyword>
<proteinExistence type="inferred from homology"/>
<dbReference type="InterPro" id="IPR001182">
    <property type="entry name" value="FtsW/RodA"/>
</dbReference>
<keyword evidence="7 22" id="KW-0812">Transmembrane</keyword>
<evidence type="ECO:0000256" key="19">
    <source>
        <dbReference type="ARBA" id="ARBA00044770"/>
    </source>
</evidence>
<dbReference type="InterPro" id="IPR018365">
    <property type="entry name" value="Cell_cycle_FtsW-rel_CS"/>
</dbReference>
<feature type="transmembrane region" description="Helical" evidence="22">
    <location>
        <begin position="176"/>
        <end position="195"/>
    </location>
</feature>
<reference evidence="24" key="1">
    <citation type="submission" date="2017-08" db="EMBL/GenBank/DDBJ databases">
        <authorList>
            <person name="Huang Z."/>
        </authorList>
    </citation>
    <scope>NUCLEOTIDE SEQUENCE [LARGE SCALE GENOMIC DNA]</scope>
    <source>
        <strain evidence="24">SA5d-4</strain>
    </source>
</reference>
<evidence type="ECO:0000256" key="4">
    <source>
        <dbReference type="ARBA" id="ARBA00022618"/>
    </source>
</evidence>
<evidence type="ECO:0000256" key="20">
    <source>
        <dbReference type="ARBA" id="ARBA00049902"/>
    </source>
</evidence>
<evidence type="ECO:0000256" key="9">
    <source>
        <dbReference type="ARBA" id="ARBA00022984"/>
    </source>
</evidence>
<dbReference type="AlphaFoldDB" id="A0A263BVZ9"/>
<feature type="transmembrane region" description="Helical" evidence="22">
    <location>
        <begin position="92"/>
        <end position="115"/>
    </location>
</feature>
<evidence type="ECO:0000256" key="14">
    <source>
        <dbReference type="ARBA" id="ARBA00032370"/>
    </source>
</evidence>
<keyword evidence="24" id="KW-1185">Reference proteome</keyword>
<dbReference type="EMBL" id="NPIA01000003">
    <property type="protein sequence ID" value="OZM57497.1"/>
    <property type="molecule type" value="Genomic_DNA"/>
</dbReference>
<evidence type="ECO:0000256" key="8">
    <source>
        <dbReference type="ARBA" id="ARBA00022960"/>
    </source>
</evidence>
<comment type="caution">
    <text evidence="23">The sequence shown here is derived from an EMBL/GenBank/DDBJ whole genome shotgun (WGS) entry which is preliminary data.</text>
</comment>
<evidence type="ECO:0000256" key="12">
    <source>
        <dbReference type="ARBA" id="ARBA00023306"/>
    </source>
</evidence>
<dbReference type="Pfam" id="PF01098">
    <property type="entry name" value="FTSW_RODA_SPOVE"/>
    <property type="match status" value="1"/>
</dbReference>